<keyword evidence="3" id="KW-1185">Reference proteome</keyword>
<keyword evidence="1" id="KW-0472">Membrane</keyword>
<name>A0A1H6G2M5_9EURY</name>
<dbReference type="InterPro" id="IPR058337">
    <property type="entry name" value="DUF8024"/>
</dbReference>
<gene>
    <name evidence="2" type="ORF">SAMN04487967_2813</name>
</gene>
<dbReference type="AlphaFoldDB" id="A0A1H6G2M5"/>
<dbReference type="Pfam" id="PF26067">
    <property type="entry name" value="DUF8024"/>
    <property type="match status" value="1"/>
</dbReference>
<dbReference type="OrthoDB" id="155914at2157"/>
<keyword evidence="1" id="KW-1133">Transmembrane helix</keyword>
<evidence type="ECO:0000313" key="2">
    <source>
        <dbReference type="EMBL" id="SEH16852.1"/>
    </source>
</evidence>
<keyword evidence="1" id="KW-0812">Transmembrane</keyword>
<feature type="transmembrane region" description="Helical" evidence="1">
    <location>
        <begin position="33"/>
        <end position="61"/>
    </location>
</feature>
<dbReference type="Proteomes" id="UP000199112">
    <property type="component" value="Unassembled WGS sequence"/>
</dbReference>
<organism evidence="2 3">
    <name type="scientific">Natronorubrum sediminis</name>
    <dbReference type="NCBI Taxonomy" id="640943"/>
    <lineage>
        <taxon>Archaea</taxon>
        <taxon>Methanobacteriati</taxon>
        <taxon>Methanobacteriota</taxon>
        <taxon>Stenosarchaea group</taxon>
        <taxon>Halobacteria</taxon>
        <taxon>Halobacteriales</taxon>
        <taxon>Natrialbaceae</taxon>
        <taxon>Natronorubrum</taxon>
    </lineage>
</organism>
<accession>A0A1H6G2M5</accession>
<sequence length="66" mass="6831">MDTVTPMNVIVDNIVEMNEYFADVAMGEGIAPLLVLVGTLLIIISLGVFGILTLGAIGSLFSSSSS</sequence>
<protein>
    <submittedName>
        <fullName evidence="2">Uncharacterized protein</fullName>
    </submittedName>
</protein>
<reference evidence="3" key="1">
    <citation type="submission" date="2016-10" db="EMBL/GenBank/DDBJ databases">
        <authorList>
            <person name="Varghese N."/>
            <person name="Submissions S."/>
        </authorList>
    </citation>
    <scope>NUCLEOTIDE SEQUENCE [LARGE SCALE GENOMIC DNA]</scope>
    <source>
        <strain evidence="3">CGMCC 1.8981</strain>
    </source>
</reference>
<proteinExistence type="predicted"/>
<evidence type="ECO:0000256" key="1">
    <source>
        <dbReference type="SAM" id="Phobius"/>
    </source>
</evidence>
<dbReference type="RefSeq" id="WP_090507628.1">
    <property type="nucleotide sequence ID" value="NZ_FNWL01000003.1"/>
</dbReference>
<evidence type="ECO:0000313" key="3">
    <source>
        <dbReference type="Proteomes" id="UP000199112"/>
    </source>
</evidence>
<dbReference type="EMBL" id="FNWL01000003">
    <property type="protein sequence ID" value="SEH16852.1"/>
    <property type="molecule type" value="Genomic_DNA"/>
</dbReference>